<evidence type="ECO:0000313" key="5">
    <source>
        <dbReference type="EMBL" id="RZQ53498.1"/>
    </source>
</evidence>
<accession>A0A4V2EJT8</accession>
<evidence type="ECO:0000256" key="3">
    <source>
        <dbReference type="PIRSR" id="PIRSR001365-1"/>
    </source>
</evidence>
<dbReference type="RefSeq" id="WP_130255144.1">
    <property type="nucleotide sequence ID" value="NZ_PPSX01000024.1"/>
</dbReference>
<evidence type="ECO:0000256" key="2">
    <source>
        <dbReference type="PIRNR" id="PIRNR001365"/>
    </source>
</evidence>
<evidence type="ECO:0000256" key="1">
    <source>
        <dbReference type="ARBA" id="ARBA00023239"/>
    </source>
</evidence>
<organism evidence="5 6">
    <name type="scientific">Pseudoalteromonas phenolica</name>
    <dbReference type="NCBI Taxonomy" id="161398"/>
    <lineage>
        <taxon>Bacteria</taxon>
        <taxon>Pseudomonadati</taxon>
        <taxon>Pseudomonadota</taxon>
        <taxon>Gammaproteobacteria</taxon>
        <taxon>Alteromonadales</taxon>
        <taxon>Pseudoalteromonadaceae</taxon>
        <taxon>Pseudoalteromonas</taxon>
    </lineage>
</organism>
<keyword evidence="1 2" id="KW-0456">Lyase</keyword>
<sequence length="322" mass="34444">MQTNSTDWRYTVMPAVFTWLKETDSGALEIDLAATQKYAADILRVEGKGGTRMGGLVGSGTLGENSYLSTEQRLSLLKALSEVAKEFNVPLISGAAAETKEALAKIVTELATVGVDTVMVMPPKTTQAPSDEEMYDYYALAATAAKEAGVTIMPYNNPDAAGYHALSTDILRKLSALPEVTALKISTTDVSVIETLMLENKDSKILAGVDTVTVHAGLAGACGGITGVGCIFPKASVTMQEYVNNGQWAEANQISQAMNSISYLDAQPLLLEYLKFAFGVHHNDAEGGLRTLGKKLTAEQIDDVRARYLLAKERLEVLGLAE</sequence>
<dbReference type="EMBL" id="PPSX01000024">
    <property type="protein sequence ID" value="RZQ53498.1"/>
    <property type="molecule type" value="Genomic_DNA"/>
</dbReference>
<feature type="active site" description="Schiff-base intermediate with substrate" evidence="3">
    <location>
        <position position="184"/>
    </location>
</feature>
<comment type="similarity">
    <text evidence="2">Belongs to the DapA family.</text>
</comment>
<comment type="caution">
    <text evidence="5">The sequence shown here is derived from an EMBL/GenBank/DDBJ whole genome shotgun (WGS) entry which is preliminary data.</text>
</comment>
<evidence type="ECO:0000256" key="4">
    <source>
        <dbReference type="PIRSR" id="PIRSR001365-2"/>
    </source>
</evidence>
<dbReference type="Proteomes" id="UP000291338">
    <property type="component" value="Unassembled WGS sequence"/>
</dbReference>
<proteinExistence type="inferred from homology"/>
<feature type="binding site" evidence="4">
    <location>
        <position position="225"/>
    </location>
    <ligand>
        <name>pyruvate</name>
        <dbReference type="ChEBI" id="CHEBI:15361"/>
    </ligand>
</feature>
<dbReference type="InterPro" id="IPR013785">
    <property type="entry name" value="Aldolase_TIM"/>
</dbReference>
<dbReference type="AlphaFoldDB" id="A0A4V2EJT8"/>
<dbReference type="InterPro" id="IPR002220">
    <property type="entry name" value="DapA-like"/>
</dbReference>
<name>A0A4V2EJT8_9GAMM</name>
<protein>
    <submittedName>
        <fullName evidence="5">Dihydrodipicolinate synthase family protein</fullName>
    </submittedName>
</protein>
<gene>
    <name evidence="5" type="ORF">C1E23_08430</name>
</gene>
<dbReference type="Pfam" id="PF00701">
    <property type="entry name" value="DHDPS"/>
    <property type="match status" value="1"/>
</dbReference>
<dbReference type="Gene3D" id="3.20.20.70">
    <property type="entry name" value="Aldolase class I"/>
    <property type="match status" value="1"/>
</dbReference>
<reference evidence="5 6" key="1">
    <citation type="submission" date="2018-01" db="EMBL/GenBank/DDBJ databases">
        <title>Co-occurrence of chitin degradation, pigmentation and bioactivity in marine Pseudoalteromonas.</title>
        <authorList>
            <person name="Paulsen S."/>
            <person name="Gram L."/>
            <person name="Machado H."/>
        </authorList>
    </citation>
    <scope>NUCLEOTIDE SEQUENCE [LARGE SCALE GENOMIC DNA]</scope>
    <source>
        <strain evidence="5 6">S3898</strain>
    </source>
</reference>
<dbReference type="PIRSF" id="PIRSF001365">
    <property type="entry name" value="DHDPS"/>
    <property type="match status" value="1"/>
</dbReference>
<dbReference type="SMART" id="SM01130">
    <property type="entry name" value="DHDPS"/>
    <property type="match status" value="1"/>
</dbReference>
<feature type="active site" description="Proton donor/acceptor" evidence="3">
    <location>
        <position position="155"/>
    </location>
</feature>
<dbReference type="GO" id="GO:0008840">
    <property type="term" value="F:4-hydroxy-tetrahydrodipicolinate synthase activity"/>
    <property type="evidence" value="ECO:0007669"/>
    <property type="project" value="TreeGrafter"/>
</dbReference>
<dbReference type="PANTHER" id="PTHR12128:SF72">
    <property type="entry name" value="DIHYDRODIPICOLINATE SYNTHASE"/>
    <property type="match status" value="1"/>
</dbReference>
<evidence type="ECO:0000313" key="6">
    <source>
        <dbReference type="Proteomes" id="UP000291338"/>
    </source>
</evidence>
<dbReference type="PANTHER" id="PTHR12128">
    <property type="entry name" value="DIHYDRODIPICOLINATE SYNTHASE"/>
    <property type="match status" value="1"/>
</dbReference>
<dbReference type="SUPFAM" id="SSF51569">
    <property type="entry name" value="Aldolase"/>
    <property type="match status" value="1"/>
</dbReference>
<dbReference type="CDD" id="cd00408">
    <property type="entry name" value="DHDPS-like"/>
    <property type="match status" value="1"/>
</dbReference>